<gene>
    <name evidence="2" type="ORF">L3X38_031316</name>
</gene>
<proteinExistence type="predicted"/>
<accession>A0AAD4VBW0</accession>
<keyword evidence="1" id="KW-0472">Membrane</keyword>
<name>A0AAD4VBW0_PRUDU</name>
<sequence length="136" mass="14670">MVSRASSQMMHSFFYVLMATNNSSAAPAYTNDANPSSPPTNNYATPTHAAIPAISTIVTIWLAQICLILGSHDLFGYVDGSVPCPPKHLPATNTSLLNPVYLNWVQQDQTILSWINNSLSPAVLAIVDLSPISRQT</sequence>
<evidence type="ECO:0000313" key="3">
    <source>
        <dbReference type="Proteomes" id="UP001054821"/>
    </source>
</evidence>
<keyword evidence="3" id="KW-1185">Reference proteome</keyword>
<evidence type="ECO:0000256" key="1">
    <source>
        <dbReference type="SAM" id="Phobius"/>
    </source>
</evidence>
<dbReference type="Proteomes" id="UP001054821">
    <property type="component" value="Chromosome 6"/>
</dbReference>
<evidence type="ECO:0000313" key="2">
    <source>
        <dbReference type="EMBL" id="KAI5322244.1"/>
    </source>
</evidence>
<keyword evidence="1" id="KW-1133">Transmembrane helix</keyword>
<keyword evidence="1" id="KW-0812">Transmembrane</keyword>
<comment type="caution">
    <text evidence="2">The sequence shown here is derived from an EMBL/GenBank/DDBJ whole genome shotgun (WGS) entry which is preliminary data.</text>
</comment>
<feature type="transmembrane region" description="Helical" evidence="1">
    <location>
        <begin position="49"/>
        <end position="69"/>
    </location>
</feature>
<protein>
    <submittedName>
        <fullName evidence="2">Uncharacterized protein</fullName>
    </submittedName>
</protein>
<organism evidence="2 3">
    <name type="scientific">Prunus dulcis</name>
    <name type="common">Almond</name>
    <name type="synonym">Amygdalus dulcis</name>
    <dbReference type="NCBI Taxonomy" id="3755"/>
    <lineage>
        <taxon>Eukaryota</taxon>
        <taxon>Viridiplantae</taxon>
        <taxon>Streptophyta</taxon>
        <taxon>Embryophyta</taxon>
        <taxon>Tracheophyta</taxon>
        <taxon>Spermatophyta</taxon>
        <taxon>Magnoliopsida</taxon>
        <taxon>eudicotyledons</taxon>
        <taxon>Gunneridae</taxon>
        <taxon>Pentapetalae</taxon>
        <taxon>rosids</taxon>
        <taxon>fabids</taxon>
        <taxon>Rosales</taxon>
        <taxon>Rosaceae</taxon>
        <taxon>Amygdaloideae</taxon>
        <taxon>Amygdaleae</taxon>
        <taxon>Prunus</taxon>
    </lineage>
</organism>
<dbReference type="AlphaFoldDB" id="A0AAD4VBW0"/>
<dbReference type="EMBL" id="JAJFAZ020000006">
    <property type="protein sequence ID" value="KAI5322244.1"/>
    <property type="molecule type" value="Genomic_DNA"/>
</dbReference>
<reference evidence="2 3" key="1">
    <citation type="journal article" date="2022" name="G3 (Bethesda)">
        <title>Whole-genome sequence and methylome profiling of the almond [Prunus dulcis (Mill.) D.A. Webb] cultivar 'Nonpareil'.</title>
        <authorList>
            <person name="D'Amico-Willman K.M."/>
            <person name="Ouma W.Z."/>
            <person name="Meulia T."/>
            <person name="Sideli G.M."/>
            <person name="Gradziel T.M."/>
            <person name="Fresnedo-Ramirez J."/>
        </authorList>
    </citation>
    <scope>NUCLEOTIDE SEQUENCE [LARGE SCALE GENOMIC DNA]</scope>
    <source>
        <strain evidence="2">Clone GOH B32 T37-40</strain>
    </source>
</reference>